<protein>
    <recommendedName>
        <fullName evidence="2">DUF6533 domain-containing protein</fullName>
    </recommendedName>
</protein>
<dbReference type="RefSeq" id="XP_041157649.1">
    <property type="nucleotide sequence ID" value="XM_041307020.1"/>
</dbReference>
<feature type="domain" description="DUF6533" evidence="2">
    <location>
        <begin position="3"/>
        <end position="32"/>
    </location>
</feature>
<sequence length="278" mass="31480">MATLPEEIMLIWCRPKATSAVLFLINRYLAVLGGVVVLISNFLPVSPKQIFICLTLSLRTYALYGRSRRLLKWMGIIGLVLIAGALAVTFGDDSDAGVDAGDCHEIYTTATTVHHGMAWMAMFIYELLIFVLTVFRAWKTRGLRFSLLSRRDILDVIFQDGIFRRTGIVNTEPTERRCDVLRRNDISQFTQHSDAPLWFSEHTRMFHQVDYFLTICKENIRGSLSVFTTCMSVTLISRLMLNLHGCVDTGIFSTPAETSPDVLTTRIDVEFAVSSDHW</sequence>
<dbReference type="Pfam" id="PF20151">
    <property type="entry name" value="DUF6533"/>
    <property type="match status" value="1"/>
</dbReference>
<evidence type="ECO:0000256" key="1">
    <source>
        <dbReference type="SAM" id="Phobius"/>
    </source>
</evidence>
<feature type="transmembrane region" description="Helical" evidence="1">
    <location>
        <begin position="117"/>
        <end position="138"/>
    </location>
</feature>
<accession>A0A9P7AL46</accession>
<dbReference type="Proteomes" id="UP000719766">
    <property type="component" value="Unassembled WGS sequence"/>
</dbReference>
<dbReference type="EMBL" id="JABBWE010000048">
    <property type="protein sequence ID" value="KAG1790695.1"/>
    <property type="molecule type" value="Genomic_DNA"/>
</dbReference>
<evidence type="ECO:0000259" key="2">
    <source>
        <dbReference type="Pfam" id="PF20151"/>
    </source>
</evidence>
<evidence type="ECO:0000313" key="4">
    <source>
        <dbReference type="Proteomes" id="UP000719766"/>
    </source>
</evidence>
<dbReference type="AlphaFoldDB" id="A0A9P7AL46"/>
<reference evidence="3" key="1">
    <citation type="journal article" date="2020" name="New Phytol.">
        <title>Comparative genomics reveals dynamic genome evolution in host specialist ectomycorrhizal fungi.</title>
        <authorList>
            <person name="Lofgren L.A."/>
            <person name="Nguyen N.H."/>
            <person name="Vilgalys R."/>
            <person name="Ruytinx J."/>
            <person name="Liao H.L."/>
            <person name="Branco S."/>
            <person name="Kuo A."/>
            <person name="LaButti K."/>
            <person name="Lipzen A."/>
            <person name="Andreopoulos W."/>
            <person name="Pangilinan J."/>
            <person name="Riley R."/>
            <person name="Hundley H."/>
            <person name="Na H."/>
            <person name="Barry K."/>
            <person name="Grigoriev I.V."/>
            <person name="Stajich J.E."/>
            <person name="Kennedy P.G."/>
        </authorList>
    </citation>
    <scope>NUCLEOTIDE SEQUENCE</scope>
    <source>
        <strain evidence="3">S12</strain>
    </source>
</reference>
<organism evidence="3 4">
    <name type="scientific">Suillus plorans</name>
    <dbReference type="NCBI Taxonomy" id="116603"/>
    <lineage>
        <taxon>Eukaryota</taxon>
        <taxon>Fungi</taxon>
        <taxon>Dikarya</taxon>
        <taxon>Basidiomycota</taxon>
        <taxon>Agaricomycotina</taxon>
        <taxon>Agaricomycetes</taxon>
        <taxon>Agaricomycetidae</taxon>
        <taxon>Boletales</taxon>
        <taxon>Suillineae</taxon>
        <taxon>Suillaceae</taxon>
        <taxon>Suillus</taxon>
    </lineage>
</organism>
<keyword evidence="1" id="KW-1133">Transmembrane helix</keyword>
<comment type="caution">
    <text evidence="3">The sequence shown here is derived from an EMBL/GenBank/DDBJ whole genome shotgun (WGS) entry which is preliminary data.</text>
</comment>
<dbReference type="InterPro" id="IPR045340">
    <property type="entry name" value="DUF6533"/>
</dbReference>
<keyword evidence="1" id="KW-0472">Membrane</keyword>
<proteinExistence type="predicted"/>
<keyword evidence="4" id="KW-1185">Reference proteome</keyword>
<keyword evidence="1" id="KW-0812">Transmembrane</keyword>
<dbReference type="OrthoDB" id="2686513at2759"/>
<dbReference type="GeneID" id="64600784"/>
<feature type="transmembrane region" description="Helical" evidence="1">
    <location>
        <begin position="21"/>
        <end position="43"/>
    </location>
</feature>
<name>A0A9P7AL46_9AGAM</name>
<feature type="transmembrane region" description="Helical" evidence="1">
    <location>
        <begin position="71"/>
        <end position="90"/>
    </location>
</feature>
<evidence type="ECO:0000313" key="3">
    <source>
        <dbReference type="EMBL" id="KAG1790695.1"/>
    </source>
</evidence>
<gene>
    <name evidence="3" type="ORF">HD556DRAFT_1445977</name>
</gene>